<accession>A0A1M5XIW7</accession>
<feature type="transmembrane region" description="Helical" evidence="7">
    <location>
        <begin position="45"/>
        <end position="63"/>
    </location>
</feature>
<keyword evidence="6 7" id="KW-0472">Membrane</keyword>
<feature type="transmembrane region" description="Helical" evidence="7">
    <location>
        <begin position="70"/>
        <end position="87"/>
    </location>
</feature>
<sequence length="693" mass="75844">MSFLENKNSSGVKRIVNNMDTLAALGVMGIIAIIIIPLPPAILDILLVFNITFSLIIFILTMFTTSILELSVFPTLLLVTTLFRLGLNVSSTRLILSQGEAGTVITAFGSFVTGDNYIVGAIIFLIIVLIQFIVITNGAGRVAEVAARFTLDAMPGKQMSIDADLNAGTITDAQAKKRREDLQREADFYGTMDGASKFVKGDAIAGIVIVIINFLGGIAIFSLQKGMSVSEAVAQFGLLTIGDGLVGQVPALLISIATGILITRSNSKSSFGSELTKQLFAMWKVIAIVSGLLLAIGTVPGFPAFPFYVMAIITAGIAYLLYQDQKNGPKEIEERIQENETEEAPPSEVKVDGLESLEIEISYDLIPLVDKEAGGDLVQRISAMRRQIANEMGIVIRPIRIRDNLMLSHNEYLIKIRGNDVARGTIVHNRLLVMDPGSDSIDIQGIPTVEPAFGLPAVWVEKSEQDLAEMKGYTVVDPTTVLITHLKEIIKQNSHELITRQDVKELVDSVKEENSAVVEELIPELLSLGEVQKILQNLLREKVSVRDMVTILETLADYAINTKDVELLTEYVRYKLGRSIVLDYLDGDKKLNVITLHPQLEKLLSDNVQKSIQGSFPAIDPNINTKILQKIHSNIENLAMQGKEGVILAAPKIRPAFKRMIEIAFPKVAVISLNEIPNYIDIEAVGMVKLDDS</sequence>
<dbReference type="Gene3D" id="3.40.30.60">
    <property type="entry name" value="FHIPEP family, domain 1"/>
    <property type="match status" value="1"/>
</dbReference>
<dbReference type="InterPro" id="IPR042196">
    <property type="entry name" value="FHIPEP_4"/>
</dbReference>
<dbReference type="PRINTS" id="PR00949">
    <property type="entry name" value="TYPE3IMAPROT"/>
</dbReference>
<dbReference type="GO" id="GO:0009306">
    <property type="term" value="P:protein secretion"/>
    <property type="evidence" value="ECO:0007669"/>
    <property type="project" value="InterPro"/>
</dbReference>
<dbReference type="Pfam" id="PF00771">
    <property type="entry name" value="FHIPEP"/>
    <property type="match status" value="1"/>
</dbReference>
<keyword evidence="7" id="KW-1006">Bacterial flagellum protein export</keyword>
<dbReference type="PROSITE" id="PS00994">
    <property type="entry name" value="FHIPEP"/>
    <property type="match status" value="1"/>
</dbReference>
<dbReference type="InterPro" id="IPR006301">
    <property type="entry name" value="FlhA"/>
</dbReference>
<dbReference type="InterPro" id="IPR042193">
    <property type="entry name" value="FHIPEP_3"/>
</dbReference>
<feature type="transmembrane region" description="Helical" evidence="7">
    <location>
        <begin position="203"/>
        <end position="224"/>
    </location>
</feature>
<keyword evidence="3 7" id="KW-1003">Cell membrane</keyword>
<dbReference type="STRING" id="1121316.SAMN02745207_03698"/>
<reference evidence="8 9" key="1">
    <citation type="submission" date="2016-11" db="EMBL/GenBank/DDBJ databases">
        <authorList>
            <person name="Jaros S."/>
            <person name="Januszkiewicz K."/>
            <person name="Wedrychowicz H."/>
        </authorList>
    </citation>
    <scope>NUCLEOTIDE SEQUENCE [LARGE SCALE GENOMIC DNA]</scope>
    <source>
        <strain evidence="8 9">DSM 8605</strain>
    </source>
</reference>
<evidence type="ECO:0000256" key="3">
    <source>
        <dbReference type="ARBA" id="ARBA00022475"/>
    </source>
</evidence>
<keyword evidence="8" id="KW-0966">Cell projection</keyword>
<evidence type="ECO:0000256" key="1">
    <source>
        <dbReference type="ARBA" id="ARBA00004651"/>
    </source>
</evidence>
<dbReference type="InterPro" id="IPR001712">
    <property type="entry name" value="T3SS_FHIPEP"/>
</dbReference>
<dbReference type="Gene3D" id="3.40.50.12790">
    <property type="entry name" value="FHIPEP family, domain 4"/>
    <property type="match status" value="1"/>
</dbReference>
<keyword evidence="8" id="KW-0969">Cilium</keyword>
<comment type="subcellular location">
    <subcellularLocation>
        <location evidence="1 7">Cell membrane</location>
        <topology evidence="1 7">Multi-pass membrane protein</topology>
    </subcellularLocation>
</comment>
<evidence type="ECO:0000313" key="8">
    <source>
        <dbReference type="EMBL" id="SHH99751.1"/>
    </source>
</evidence>
<comment type="function">
    <text evidence="7">Required for formation of the rod structure of the flagellar apparatus. Together with FliI and FliH, may constitute the export apparatus of flagellin.</text>
</comment>
<comment type="similarity">
    <text evidence="2 7">Belongs to the FHIPEP (flagella/HR/invasion proteins export pore) family.</text>
</comment>
<proteinExistence type="inferred from homology"/>
<dbReference type="GO" id="GO:0044780">
    <property type="term" value="P:bacterial-type flagellum assembly"/>
    <property type="evidence" value="ECO:0007669"/>
    <property type="project" value="InterPro"/>
</dbReference>
<feature type="transmembrane region" description="Helical" evidence="7">
    <location>
        <begin position="305"/>
        <end position="322"/>
    </location>
</feature>
<protein>
    <recommendedName>
        <fullName evidence="7">Flagellar biosynthesis protein FlhA</fullName>
    </recommendedName>
</protein>
<evidence type="ECO:0000256" key="2">
    <source>
        <dbReference type="ARBA" id="ARBA00008835"/>
    </source>
</evidence>
<dbReference type="AlphaFoldDB" id="A0A1M5XIW7"/>
<dbReference type="NCBIfam" id="TIGR01398">
    <property type="entry name" value="FlhA"/>
    <property type="match status" value="1"/>
</dbReference>
<keyword evidence="5 7" id="KW-1133">Transmembrane helix</keyword>
<evidence type="ECO:0000313" key="9">
    <source>
        <dbReference type="Proteomes" id="UP000184447"/>
    </source>
</evidence>
<evidence type="ECO:0000256" key="7">
    <source>
        <dbReference type="RuleBase" id="RU364093"/>
    </source>
</evidence>
<keyword evidence="7" id="KW-0653">Protein transport</keyword>
<feature type="transmembrane region" description="Helical" evidence="7">
    <location>
        <begin position="236"/>
        <end position="261"/>
    </location>
</feature>
<keyword evidence="4 7" id="KW-0812">Transmembrane</keyword>
<evidence type="ECO:0000256" key="5">
    <source>
        <dbReference type="ARBA" id="ARBA00022989"/>
    </source>
</evidence>
<dbReference type="EMBL" id="FQXM01000030">
    <property type="protein sequence ID" value="SHH99751.1"/>
    <property type="molecule type" value="Genomic_DNA"/>
</dbReference>
<dbReference type="InterPro" id="IPR025505">
    <property type="entry name" value="FHIPEP_CS"/>
</dbReference>
<evidence type="ECO:0000256" key="4">
    <source>
        <dbReference type="ARBA" id="ARBA00022692"/>
    </source>
</evidence>
<feature type="transmembrane region" description="Helical" evidence="7">
    <location>
        <begin position="117"/>
        <end position="139"/>
    </location>
</feature>
<evidence type="ECO:0000256" key="6">
    <source>
        <dbReference type="ARBA" id="ARBA00023136"/>
    </source>
</evidence>
<dbReference type="PANTHER" id="PTHR30161">
    <property type="entry name" value="FLAGELLAR EXPORT PROTEIN, MEMBRANE FLHA SUBUNIT-RELATED"/>
    <property type="match status" value="1"/>
</dbReference>
<keyword evidence="9" id="KW-1185">Reference proteome</keyword>
<keyword evidence="7" id="KW-0813">Transport</keyword>
<dbReference type="Proteomes" id="UP000184447">
    <property type="component" value="Unassembled WGS sequence"/>
</dbReference>
<gene>
    <name evidence="7" type="primary">flhA</name>
    <name evidence="8" type="ORF">SAMN02745207_03698</name>
</gene>
<dbReference type="PANTHER" id="PTHR30161:SF1">
    <property type="entry name" value="FLAGELLAR BIOSYNTHESIS PROTEIN FLHA-RELATED"/>
    <property type="match status" value="1"/>
</dbReference>
<organism evidence="8 9">
    <name type="scientific">Clostridium grantii DSM 8605</name>
    <dbReference type="NCBI Taxonomy" id="1121316"/>
    <lineage>
        <taxon>Bacteria</taxon>
        <taxon>Bacillati</taxon>
        <taxon>Bacillota</taxon>
        <taxon>Clostridia</taxon>
        <taxon>Eubacteriales</taxon>
        <taxon>Clostridiaceae</taxon>
        <taxon>Clostridium</taxon>
    </lineage>
</organism>
<name>A0A1M5XIW7_9CLOT</name>
<dbReference type="Gene3D" id="1.10.8.540">
    <property type="entry name" value="FHIPEP family, domain 3"/>
    <property type="match status" value="1"/>
</dbReference>
<feature type="transmembrane region" description="Helical" evidence="7">
    <location>
        <begin position="281"/>
        <end position="299"/>
    </location>
</feature>
<dbReference type="InterPro" id="IPR042194">
    <property type="entry name" value="FHIPEP_1"/>
</dbReference>
<dbReference type="GO" id="GO:0005886">
    <property type="term" value="C:plasma membrane"/>
    <property type="evidence" value="ECO:0007669"/>
    <property type="project" value="UniProtKB-SubCell"/>
</dbReference>
<keyword evidence="7" id="KW-1005">Bacterial flagellum biogenesis</keyword>
<keyword evidence="8" id="KW-0282">Flagellum</keyword>
<dbReference type="PIRSF" id="PIRSF005419">
    <property type="entry name" value="FlhA"/>
    <property type="match status" value="1"/>
</dbReference>
<feature type="transmembrane region" description="Helical" evidence="7">
    <location>
        <begin position="21"/>
        <end position="39"/>
    </location>
</feature>